<dbReference type="Gene3D" id="1.25.40.10">
    <property type="entry name" value="Tetratricopeptide repeat domain"/>
    <property type="match status" value="1"/>
</dbReference>
<dbReference type="GO" id="GO:0001018">
    <property type="term" value="F:mitochondrial promoter sequence-specific DNA binding"/>
    <property type="evidence" value="ECO:0007669"/>
    <property type="project" value="TreeGrafter"/>
</dbReference>
<organism evidence="5 6">
    <name type="scientific">Acanthosepion pharaonis</name>
    <name type="common">Pharaoh cuttlefish</name>
    <name type="synonym">Sepia pharaonis</name>
    <dbReference type="NCBI Taxonomy" id="158019"/>
    <lineage>
        <taxon>Eukaryota</taxon>
        <taxon>Metazoa</taxon>
        <taxon>Spiralia</taxon>
        <taxon>Lophotrochozoa</taxon>
        <taxon>Mollusca</taxon>
        <taxon>Cephalopoda</taxon>
        <taxon>Coleoidea</taxon>
        <taxon>Decapodiformes</taxon>
        <taxon>Sepiida</taxon>
        <taxon>Sepiina</taxon>
        <taxon>Sepiidae</taxon>
        <taxon>Acanthosepion</taxon>
    </lineage>
</organism>
<evidence type="ECO:0000313" key="6">
    <source>
        <dbReference type="Proteomes" id="UP000597762"/>
    </source>
</evidence>
<feature type="compositionally biased region" description="Basic and acidic residues" evidence="2">
    <location>
        <begin position="212"/>
        <end position="233"/>
    </location>
</feature>
<keyword evidence="5" id="KW-0808">Transferase</keyword>
<dbReference type="GO" id="GO:0006390">
    <property type="term" value="P:mitochondrial transcription"/>
    <property type="evidence" value="ECO:0007669"/>
    <property type="project" value="TreeGrafter"/>
</dbReference>
<evidence type="ECO:0000313" key="5">
    <source>
        <dbReference type="EMBL" id="CAE1250479.1"/>
    </source>
</evidence>
<dbReference type="GO" id="GO:0003899">
    <property type="term" value="F:DNA-directed RNA polymerase activity"/>
    <property type="evidence" value="ECO:0007669"/>
    <property type="project" value="UniProtKB-EC"/>
</dbReference>
<dbReference type="PROSITE" id="PS51375">
    <property type="entry name" value="PPR"/>
    <property type="match status" value="1"/>
</dbReference>
<accession>A0A812BZS3</accession>
<dbReference type="Proteomes" id="UP000597762">
    <property type="component" value="Unassembled WGS sequence"/>
</dbReference>
<feature type="repeat" description="PPR" evidence="1">
    <location>
        <begin position="353"/>
        <end position="387"/>
    </location>
</feature>
<dbReference type="Pfam" id="PF14700">
    <property type="entry name" value="RPOL_N"/>
    <property type="match status" value="1"/>
</dbReference>
<evidence type="ECO:0000256" key="2">
    <source>
        <dbReference type="SAM" id="MobiDB-lite"/>
    </source>
</evidence>
<dbReference type="OrthoDB" id="276422at2759"/>
<keyword evidence="6" id="KW-1185">Reference proteome</keyword>
<sequence length="1000" mass="113571">MPIAKGRPFSYCYCRGIYSKMARFYSVGSRISTTRRMLKTQKKTLLKDMGVRAELTQLLNARLSQLKGSSDEFHVLWTAHHEGRFEDRWTQSGGGGFFERPNIIERFSEVVPPNDMTPAFVEKLMATQVRVSDLIKDNQQLWLDDVKSFSKQMKQASTKEKVNVSLDKPLESSFAKSDLEQKEPESSQTTSVPAPHLLQHQRKKEASPPPQMDKEAEIKPEKKTNTKPETGVKRIKEVGLVSELNTTYQANQDAPSDATSFYVDDSNKVKPTSILKGTAKAPYKKPVSCAKGQDVQKTKRDTVKLNTFFNNDLEAYINACIFTGMIDKAMSTLKFYSYIYLQSPGDPIYRVNNISIYSSLMHAAAKKGKFGPLQVLFQQIRKNGLAPSLQCYAACLECLARQDVMDIELGQHIISDLRRDGFREEDIFNACIFRRDERQYVLKALKTLNSNFEPRHPESETGYRGHLLEKLNYPLPPDQMVEANPYVGVVDNECLFQQMEKQQNKEQQDNIKIKSVVKETVDKPRINENAAKFLESWKKTLLEGFNRKLSFYEKQKRSDNRMSLYPYMKLFSPDVYVNIMLEEATKLATDSETFSPSLGFLWQRMGNRIYYKYLIEDKINSLVAKKIGRILFDIILYDLKINNSNIKDQTHHLIPAFYTVYRNYSYVTKEEVKPHPRTMKLFQATMNPELSFDAVALPMLIPPVPWISVNIGSNLLASTKLIRLPESMSKTNSSTILPDGGLSAVFDGLNALSACPWIINKPVLDLIINVFNNKGNKKLDIPPPAAECPPLPKITHDMTVHCKPRKLILPLSLSLYSIVLSSFLSFLLPLSSPFCFSPSHVDSSFLCFSSFLPPFFLLPPSLPFSSFLPLSLFPPSSLSPFFLLPSSLRFSSFLPLSVFPPPFLSPFSSLPPFFLPLSFSLLPPLSLFPPSSLFLLLPLSLFLLPPSLFFLLPLSPFFLLPPSLPFSSFLLSLLFVPPYFVYPLHYLVDSSFLPPFYLLP</sequence>
<dbReference type="Gene3D" id="1.10.1320.10">
    <property type="entry name" value="DNA-directed RNA polymerase, N-terminal domain"/>
    <property type="match status" value="1"/>
</dbReference>
<feature type="transmembrane region" description="Helical" evidence="3">
    <location>
        <begin position="964"/>
        <end position="982"/>
    </location>
</feature>
<proteinExistence type="predicted"/>
<comment type="caution">
    <text evidence="5">The sequence shown here is derived from an EMBL/GenBank/DDBJ whole genome shotgun (WGS) entry which is preliminary data.</text>
</comment>
<reference evidence="5" key="1">
    <citation type="submission" date="2021-01" db="EMBL/GenBank/DDBJ databases">
        <authorList>
            <person name="Li R."/>
            <person name="Bekaert M."/>
        </authorList>
    </citation>
    <scope>NUCLEOTIDE SEQUENCE</scope>
    <source>
        <strain evidence="5">Farmed</strain>
    </source>
</reference>
<keyword evidence="3" id="KW-0472">Membrane</keyword>
<dbReference type="InterPro" id="IPR037159">
    <property type="entry name" value="RNA_POL_N_sf"/>
</dbReference>
<keyword evidence="5" id="KW-0548">Nucleotidyltransferase</keyword>
<evidence type="ECO:0000256" key="3">
    <source>
        <dbReference type="SAM" id="Phobius"/>
    </source>
</evidence>
<dbReference type="InterPro" id="IPR029262">
    <property type="entry name" value="RPOL_N"/>
</dbReference>
<dbReference type="InterPro" id="IPR002885">
    <property type="entry name" value="PPR_rpt"/>
</dbReference>
<dbReference type="EC" id="2.7.7.6" evidence="5"/>
<dbReference type="PANTHER" id="PTHR10102:SF0">
    <property type="entry name" value="DNA-DIRECTED RNA POLYMERASE, MITOCHONDRIAL"/>
    <property type="match status" value="1"/>
</dbReference>
<evidence type="ECO:0000259" key="4">
    <source>
        <dbReference type="SMART" id="SM01311"/>
    </source>
</evidence>
<gene>
    <name evidence="5" type="ORF">SPHA_27132</name>
</gene>
<name>A0A812BZS3_ACAPH</name>
<dbReference type="SMART" id="SM01311">
    <property type="entry name" value="RPOL_N"/>
    <property type="match status" value="1"/>
</dbReference>
<feature type="transmembrane region" description="Helical" evidence="3">
    <location>
        <begin position="933"/>
        <end position="952"/>
    </location>
</feature>
<dbReference type="EMBL" id="CAHIKZ030001043">
    <property type="protein sequence ID" value="CAE1250479.1"/>
    <property type="molecule type" value="Genomic_DNA"/>
</dbReference>
<dbReference type="PANTHER" id="PTHR10102">
    <property type="entry name" value="DNA-DIRECTED RNA POLYMERASE, MITOCHONDRIAL"/>
    <property type="match status" value="1"/>
</dbReference>
<keyword evidence="3" id="KW-0812">Transmembrane</keyword>
<dbReference type="SUPFAM" id="SSF56672">
    <property type="entry name" value="DNA/RNA polymerases"/>
    <property type="match status" value="1"/>
</dbReference>
<feature type="domain" description="DNA-directed RNA polymerase N-terminal" evidence="4">
    <location>
        <begin position="500"/>
        <end position="754"/>
    </location>
</feature>
<dbReference type="GO" id="GO:0034245">
    <property type="term" value="C:mitochondrial DNA-directed RNA polymerase complex"/>
    <property type="evidence" value="ECO:0007669"/>
    <property type="project" value="TreeGrafter"/>
</dbReference>
<dbReference type="InterPro" id="IPR002092">
    <property type="entry name" value="DNA-dir_Rpol_phage-type"/>
</dbReference>
<dbReference type="InterPro" id="IPR011990">
    <property type="entry name" value="TPR-like_helical_dom_sf"/>
</dbReference>
<keyword evidence="3" id="KW-1133">Transmembrane helix</keyword>
<protein>
    <submittedName>
        <fullName evidence="5">POLRMT</fullName>
        <ecNumber evidence="5">2.7.7.6</ecNumber>
    </submittedName>
</protein>
<evidence type="ECO:0000256" key="1">
    <source>
        <dbReference type="PROSITE-ProRule" id="PRU00708"/>
    </source>
</evidence>
<dbReference type="InterPro" id="IPR043502">
    <property type="entry name" value="DNA/RNA_pol_sf"/>
</dbReference>
<dbReference type="AlphaFoldDB" id="A0A812BZS3"/>
<feature type="region of interest" description="Disordered" evidence="2">
    <location>
        <begin position="173"/>
        <end position="233"/>
    </location>
</feature>